<keyword evidence="1" id="KW-1133">Transmembrane helix</keyword>
<feature type="transmembrane region" description="Helical" evidence="1">
    <location>
        <begin position="6"/>
        <end position="30"/>
    </location>
</feature>
<reference evidence="2" key="1">
    <citation type="journal article" date="2015" name="Mitochondrial DNA">
        <title>Mitochondrial genome of Micrura bella (Nemertea: Heteronemertea), the largest mitochondrial genome known to phylum Nemertea.</title>
        <authorList>
            <person name="Shen C."/>
            <person name="Shi-Chun S."/>
        </authorList>
    </citation>
    <scope>NUCLEOTIDE SEQUENCE</scope>
</reference>
<protein>
    <submittedName>
        <fullName evidence="2">ATP synthase F0 subunit 8</fullName>
    </submittedName>
</protein>
<dbReference type="GeneID" id="25396457"/>
<dbReference type="AlphaFoldDB" id="A0A0U2EZS5"/>
<organism evidence="2">
    <name type="scientific">Micrura bella</name>
    <dbReference type="NCBI Taxonomy" id="1692167"/>
    <lineage>
        <taxon>Eukaryota</taxon>
        <taxon>Metazoa</taxon>
        <taxon>Spiralia</taxon>
        <taxon>Lophotrochozoa</taxon>
        <taxon>Nemertea</taxon>
        <taxon>Pilidiophora</taxon>
        <taxon>Heteronemertea</taxon>
        <taxon>Lineidae</taxon>
        <taxon>Micrura</taxon>
    </lineage>
</organism>
<evidence type="ECO:0000256" key="1">
    <source>
        <dbReference type="SAM" id="Phobius"/>
    </source>
</evidence>
<dbReference type="EMBL" id="KR703629">
    <property type="protein sequence ID" value="AKT74029.1"/>
    <property type="molecule type" value="Genomic_DNA"/>
</dbReference>
<dbReference type="CTD" id="4509"/>
<keyword evidence="1" id="KW-0472">Membrane</keyword>
<proteinExistence type="predicted"/>
<accession>A0A0U2EZS5</accession>
<gene>
    <name evidence="2" type="primary">atp8</name>
</gene>
<dbReference type="RefSeq" id="YP_009162853.1">
    <property type="nucleotide sequence ID" value="NC_027727.1"/>
</dbReference>
<geneLocation type="mitochondrion" evidence="2"/>
<keyword evidence="2" id="KW-0496">Mitochondrion</keyword>
<name>A0A0U2EZS5_9BILA</name>
<sequence length="56" mass="6489">MPQLGPLSWLFLPFVVIFCLVLLYCSVWWASKSDFSFGENVLEKSKGGVSDFVWKW</sequence>
<evidence type="ECO:0000313" key="2">
    <source>
        <dbReference type="EMBL" id="AKT74029.1"/>
    </source>
</evidence>
<keyword evidence="1" id="KW-0812">Transmembrane</keyword>